<evidence type="ECO:0000256" key="1">
    <source>
        <dbReference type="SAM" id="Phobius"/>
    </source>
</evidence>
<dbReference type="EMBL" id="FORT01000015">
    <property type="protein sequence ID" value="SFK55935.1"/>
    <property type="molecule type" value="Genomic_DNA"/>
</dbReference>
<name>A0A1I4AHH4_9BACL</name>
<dbReference type="STRING" id="1884381.SAMN05518846_11574"/>
<dbReference type="GeneID" id="301133252"/>
<sequence length="76" mass="8665">MWAISGILSVVALIAWLEIPSLLKKGYRREVRAFLILLLLAAVLSIAKCLQIDMPNPIDWLLKLFSPLYKMVEQLL</sequence>
<accession>A0A1I4AHH4</accession>
<dbReference type="RefSeq" id="WP_092273734.1">
    <property type="nucleotide sequence ID" value="NZ_BJOE01000010.1"/>
</dbReference>
<feature type="transmembrane region" description="Helical" evidence="1">
    <location>
        <begin position="33"/>
        <end position="50"/>
    </location>
</feature>
<keyword evidence="1" id="KW-0472">Membrane</keyword>
<reference evidence="3" key="1">
    <citation type="submission" date="2016-10" db="EMBL/GenBank/DDBJ databases">
        <authorList>
            <person name="Varghese N."/>
            <person name="Submissions S."/>
        </authorList>
    </citation>
    <scope>NUCLEOTIDE SEQUENCE [LARGE SCALE GENOMIC DNA]</scope>
    <source>
        <strain evidence="3">OK042</strain>
    </source>
</reference>
<evidence type="ECO:0000313" key="3">
    <source>
        <dbReference type="Proteomes" id="UP000198915"/>
    </source>
</evidence>
<keyword evidence="1" id="KW-1133">Transmembrane helix</keyword>
<keyword evidence="3" id="KW-1185">Reference proteome</keyword>
<evidence type="ECO:0000313" key="2">
    <source>
        <dbReference type="EMBL" id="SFK55935.1"/>
    </source>
</evidence>
<organism evidence="2 3">
    <name type="scientific">Brevibacillus centrosporus</name>
    <dbReference type="NCBI Taxonomy" id="54910"/>
    <lineage>
        <taxon>Bacteria</taxon>
        <taxon>Bacillati</taxon>
        <taxon>Bacillota</taxon>
        <taxon>Bacilli</taxon>
        <taxon>Bacillales</taxon>
        <taxon>Paenibacillaceae</taxon>
        <taxon>Brevibacillus</taxon>
    </lineage>
</organism>
<keyword evidence="1" id="KW-0812">Transmembrane</keyword>
<dbReference type="AlphaFoldDB" id="A0A1I4AHH4"/>
<protein>
    <submittedName>
        <fullName evidence="2">Uncharacterized protein</fullName>
    </submittedName>
</protein>
<dbReference type="Proteomes" id="UP000198915">
    <property type="component" value="Unassembled WGS sequence"/>
</dbReference>
<proteinExistence type="predicted"/>
<gene>
    <name evidence="2" type="ORF">SAMN05518846_11574</name>
</gene>